<dbReference type="PANTHER" id="PTHR22166">
    <property type="entry name" value="ENDOPLASMIC RETICULUM JUNCTION FORMATION PROTEIN LUNAPARK"/>
    <property type="match status" value="1"/>
</dbReference>
<accession>G7YWT2</accession>
<reference key="2">
    <citation type="submission" date="2011-10" db="EMBL/GenBank/DDBJ databases">
        <title>The genome and transcriptome sequence of Clonorchis sinensis provide insights into the carcinogenic liver fluke.</title>
        <authorList>
            <person name="Wang X."/>
            <person name="Huang Y."/>
            <person name="Chen W."/>
            <person name="Liu H."/>
            <person name="Guo L."/>
            <person name="Chen Y."/>
            <person name="Luo F."/>
            <person name="Zhou W."/>
            <person name="Sun J."/>
            <person name="Mao Q."/>
            <person name="Liang P."/>
            <person name="Zhou C."/>
            <person name="Tian Y."/>
            <person name="Men J."/>
            <person name="Lv X."/>
            <person name="Huang L."/>
            <person name="Zhou J."/>
            <person name="Hu Y."/>
            <person name="Li R."/>
            <person name="Zhang F."/>
            <person name="Lei H."/>
            <person name="Li X."/>
            <person name="Hu X."/>
            <person name="Liang C."/>
            <person name="Xu J."/>
            <person name="Wu Z."/>
            <person name="Yu X."/>
        </authorList>
    </citation>
    <scope>NUCLEOTIDE SEQUENCE</scope>
    <source>
        <strain>Henan</strain>
    </source>
</reference>
<feature type="domain" description="Lunapark zinc ribbon" evidence="4">
    <location>
        <begin position="228"/>
        <end position="266"/>
    </location>
</feature>
<keyword evidence="6" id="KW-1185">Reference proteome</keyword>
<evidence type="ECO:0000256" key="2">
    <source>
        <dbReference type="RuleBase" id="RU367073"/>
    </source>
</evidence>
<dbReference type="Pfam" id="PF10058">
    <property type="entry name" value="Zn_ribbon_10"/>
    <property type="match status" value="1"/>
</dbReference>
<dbReference type="GO" id="GO:1903373">
    <property type="term" value="P:positive regulation of endoplasmic reticulum tubular network organization"/>
    <property type="evidence" value="ECO:0007669"/>
    <property type="project" value="UniProtKB-UniRule"/>
</dbReference>
<reference evidence="5" key="1">
    <citation type="journal article" date="2011" name="Genome Biol.">
        <title>The draft genome of the carcinogenic human liver fluke Clonorchis sinensis.</title>
        <authorList>
            <person name="Wang X."/>
            <person name="Chen W."/>
            <person name="Huang Y."/>
            <person name="Sun J."/>
            <person name="Men J."/>
            <person name="Liu H."/>
            <person name="Luo F."/>
            <person name="Guo L."/>
            <person name="Lv X."/>
            <person name="Deng C."/>
            <person name="Zhou C."/>
            <person name="Fan Y."/>
            <person name="Li X."/>
            <person name="Huang L."/>
            <person name="Hu Y."/>
            <person name="Liang C."/>
            <person name="Hu X."/>
            <person name="Xu J."/>
            <person name="Yu X."/>
        </authorList>
    </citation>
    <scope>NUCLEOTIDE SEQUENCE [LARGE SCALE GENOMIC DNA]</scope>
    <source>
        <strain evidence="5">Henan</strain>
    </source>
</reference>
<keyword evidence="2" id="KW-0863">Zinc-finger</keyword>
<comment type="subcellular location">
    <subcellularLocation>
        <location evidence="2">Endoplasmic reticulum membrane</location>
        <topology evidence="2">Multi-pass membrane protein</topology>
    </subcellularLocation>
</comment>
<dbReference type="GO" id="GO:0098826">
    <property type="term" value="C:endoplasmic reticulum tubular network membrane"/>
    <property type="evidence" value="ECO:0007669"/>
    <property type="project" value="UniProtKB-UniRule"/>
</dbReference>
<dbReference type="GO" id="GO:0071788">
    <property type="term" value="P:endoplasmic reticulum tubular network maintenance"/>
    <property type="evidence" value="ECO:0007669"/>
    <property type="project" value="UniProtKB-UniRule"/>
</dbReference>
<dbReference type="EMBL" id="DF144730">
    <property type="protein sequence ID" value="GAA57412.1"/>
    <property type="molecule type" value="Genomic_DNA"/>
</dbReference>
<evidence type="ECO:0000259" key="4">
    <source>
        <dbReference type="Pfam" id="PF10058"/>
    </source>
</evidence>
<evidence type="ECO:0000313" key="5">
    <source>
        <dbReference type="EMBL" id="GAA57412.1"/>
    </source>
</evidence>
<comment type="caution">
    <text evidence="2">Lacks conserved residue(s) required for the propagation of feature annotation.</text>
</comment>
<dbReference type="InterPro" id="IPR040115">
    <property type="entry name" value="Lnp"/>
</dbReference>
<evidence type="ECO:0000313" key="6">
    <source>
        <dbReference type="Proteomes" id="UP000008909"/>
    </source>
</evidence>
<keyword evidence="2" id="KW-0862">Zinc</keyword>
<keyword evidence="2" id="KW-0479">Metal-binding</keyword>
<feature type="transmembrane region" description="Helical" evidence="2">
    <location>
        <begin position="86"/>
        <end position="109"/>
    </location>
</feature>
<protein>
    <recommendedName>
        <fullName evidence="2">Endoplasmic reticulum junction formation protein lunapark</fullName>
    </recommendedName>
</protein>
<feature type="transmembrane region" description="Helical" evidence="2">
    <location>
        <begin position="156"/>
        <end position="174"/>
    </location>
</feature>
<keyword evidence="2" id="KW-1133">Transmembrane helix</keyword>
<evidence type="ECO:0000256" key="3">
    <source>
        <dbReference type="SAM" id="MobiDB-lite"/>
    </source>
</evidence>
<organism evidence="5 6">
    <name type="scientific">Clonorchis sinensis</name>
    <name type="common">Chinese liver fluke</name>
    <dbReference type="NCBI Taxonomy" id="79923"/>
    <lineage>
        <taxon>Eukaryota</taxon>
        <taxon>Metazoa</taxon>
        <taxon>Spiralia</taxon>
        <taxon>Lophotrochozoa</taxon>
        <taxon>Platyhelminthes</taxon>
        <taxon>Trematoda</taxon>
        <taxon>Digenea</taxon>
        <taxon>Opisthorchiida</taxon>
        <taxon>Opisthorchiata</taxon>
        <taxon>Opisthorchiidae</taxon>
        <taxon>Clonorchis</taxon>
    </lineage>
</organism>
<comment type="function">
    <text evidence="2">Plays a role in determining ER morphology.</text>
</comment>
<dbReference type="GO" id="GO:0008270">
    <property type="term" value="F:zinc ion binding"/>
    <property type="evidence" value="ECO:0007669"/>
    <property type="project" value="UniProtKB-KW"/>
</dbReference>
<keyword evidence="2" id="KW-0812">Transmembrane</keyword>
<gene>
    <name evidence="5" type="ORF">CLF_112686</name>
</gene>
<comment type="domain">
    <text evidence="2">The C4-type zinc finger motif is necessary both for its ER three-way tubular junction localization and formation.</text>
</comment>
<feature type="transmembrane region" description="Helical" evidence="2">
    <location>
        <begin position="61"/>
        <end position="80"/>
    </location>
</feature>
<keyword evidence="2" id="KW-0256">Endoplasmic reticulum</keyword>
<dbReference type="InterPro" id="IPR019273">
    <property type="entry name" value="Lunapark_Znf"/>
</dbReference>
<name>G7YWT2_CLOSI</name>
<sequence length="831" mass="96167">MYEDHIGSSCYSFIHRKVESTADALPSALIMMRSALMMEILNLESKRCSNIDSEKRFVFRLLLYSFIIFGVGFMVVYGYFWPSTQIGKLMLWTSVLIYPVLVSLLRWAFRTFFFRQVAKTDERLKLLREEKQRMLEEVMENEKFNKAQQILKRFDPLMFARLSAMVGAFFLYVFDLSGTHTPASDTSNAASSVDLKGSEEASATPTQQTAEKQPRLLRPILPRERSLFDRLVDALVGDGPDKRYALICRECASHNGMALQEEFEYLVALRILVRTTFHLYTTKYHLNSRTCTETIAFFLRTNGCPQQRYRSRRGYTPLAPVKIVLFFGEIKESLKYFGCKAVIATGIVLSLPGFYDVFQSCEKFKSQKATRLTVSVEVNARITFANLHYAWHQNGISLGLKGRVYQATVRAILLYGCEIWPLRTVDMMPLQVFFTNDVIRKRVFGRAAGTSIAENIQHHQQQGFGRVLLVPKYRLPEQLLFSEPPSELRKLPPLFVGSHHLQYRPVAYSKREANHALTICSIDEDRVVPTTPGWGRCKIWLPIDVSGVLVFIFYPDCLNEYLEVYAHQNDCEKNLHQKASELVKNSECVVRPGFYPEVLYHYSRCLLFIRHISMLVDKSRDIKKLSKSIMQSKILTSGWSIEPSYSVYIDMAMDWHERYYHDLKQKRASKIDTKAEIQPMQAAVRSVNLFECVPRWCFLRKLTTVLLPMADWSMSETNGTVKDRVVFIYVIRVPWASSCCDIRTDAHLKPTWYLEGIFGFQLDHGTQQHVSSQHPNSSVVKAHWFQLLQFRSSENGNAERKTKPWRRSYVQFVRKLSSYALKAIALMHQRH</sequence>
<dbReference type="AlphaFoldDB" id="G7YWT2"/>
<dbReference type="Proteomes" id="UP000008909">
    <property type="component" value="Unassembled WGS sequence"/>
</dbReference>
<proteinExistence type="inferred from homology"/>
<feature type="compositionally biased region" description="Polar residues" evidence="3">
    <location>
        <begin position="201"/>
        <end position="211"/>
    </location>
</feature>
<keyword evidence="2" id="KW-0472">Membrane</keyword>
<evidence type="ECO:0000256" key="1">
    <source>
        <dbReference type="ARBA" id="ARBA00009940"/>
    </source>
</evidence>
<dbReference type="PANTHER" id="PTHR22166:SF12">
    <property type="entry name" value="ENDOPLASMIC RETICULUM JUNCTION FORMATION PROTEIN LUNAPARK"/>
    <property type="match status" value="1"/>
</dbReference>
<comment type="similarity">
    <text evidence="1 2">Belongs to the lunapark family.</text>
</comment>
<feature type="region of interest" description="Disordered" evidence="3">
    <location>
        <begin position="185"/>
        <end position="215"/>
    </location>
</feature>